<proteinExistence type="inferred from homology"/>
<organism evidence="13 14">
    <name type="scientific">Pycnococcus provasolii</name>
    <dbReference type="NCBI Taxonomy" id="41880"/>
    <lineage>
        <taxon>Eukaryota</taxon>
        <taxon>Viridiplantae</taxon>
        <taxon>Chlorophyta</taxon>
        <taxon>Pseudoscourfieldiophyceae</taxon>
        <taxon>Pseudoscourfieldiales</taxon>
        <taxon>Pycnococcaceae</taxon>
        <taxon>Pycnococcus</taxon>
    </lineage>
</organism>
<evidence type="ECO:0000256" key="4">
    <source>
        <dbReference type="ARBA" id="ARBA00022490"/>
    </source>
</evidence>
<dbReference type="InterPro" id="IPR033585">
    <property type="entry name" value="DRC12-like"/>
</dbReference>
<evidence type="ECO:0000313" key="13">
    <source>
        <dbReference type="EMBL" id="GHP05807.1"/>
    </source>
</evidence>
<sequence length="180" mass="20614">MGKKGGKKAKKALEPAELEVRDKLKVAEYEALVSANTIERTTASLVLTKRETEALRADLTATQEELVSSKEITRDVTADLSRNHSRTIEVITEKMDELRKDNERLRDAVNQRDEKIEQLEQRLKDELAERERSVNALKAKMESMASHFSDLLRETLERVADRLERWDDEKVELNAPQAVA</sequence>
<evidence type="ECO:0000256" key="2">
    <source>
        <dbReference type="ARBA" id="ARBA00004611"/>
    </source>
</evidence>
<dbReference type="OrthoDB" id="10264405at2759"/>
<evidence type="ECO:0000256" key="11">
    <source>
        <dbReference type="ARBA" id="ARBA00044800"/>
    </source>
</evidence>
<evidence type="ECO:0000256" key="1">
    <source>
        <dbReference type="ARBA" id="ARBA00003029"/>
    </source>
</evidence>
<dbReference type="PANTHER" id="PTHR28656:SF1">
    <property type="entry name" value="COILED-COIL DOMAIN-CONTAINING PROTEIN 153"/>
    <property type="match status" value="1"/>
</dbReference>
<keyword evidence="4" id="KW-0963">Cytoplasm</keyword>
<comment type="subcellular location">
    <subcellularLocation>
        <location evidence="2">Cytoplasm</location>
        <location evidence="2">Cytoskeleton</location>
        <location evidence="2">Flagellum axoneme</location>
    </subcellularLocation>
</comment>
<dbReference type="Proteomes" id="UP000660262">
    <property type="component" value="Unassembled WGS sequence"/>
</dbReference>
<evidence type="ECO:0000256" key="7">
    <source>
        <dbReference type="ARBA" id="ARBA00023069"/>
    </source>
</evidence>
<evidence type="ECO:0000256" key="6">
    <source>
        <dbReference type="ARBA" id="ARBA00023054"/>
    </source>
</evidence>
<evidence type="ECO:0000313" key="14">
    <source>
        <dbReference type="Proteomes" id="UP000660262"/>
    </source>
</evidence>
<keyword evidence="5" id="KW-0282">Flagellum</keyword>
<comment type="similarity">
    <text evidence="10">Belongs to the DRC12 family.</text>
</comment>
<dbReference type="AlphaFoldDB" id="A0A830HLC0"/>
<evidence type="ECO:0000256" key="5">
    <source>
        <dbReference type="ARBA" id="ARBA00022846"/>
    </source>
</evidence>
<keyword evidence="8" id="KW-0206">Cytoskeleton</keyword>
<feature type="coiled-coil region" evidence="12">
    <location>
        <begin position="81"/>
        <end position="169"/>
    </location>
</feature>
<comment type="caution">
    <text evidence="13">The sequence shown here is derived from an EMBL/GenBank/DDBJ whole genome shotgun (WGS) entry which is preliminary data.</text>
</comment>
<name>A0A830HLC0_9CHLO</name>
<dbReference type="PANTHER" id="PTHR28656">
    <property type="entry name" value="COILED-COIL DOMAIN-CONTAINING PROTEIN 153"/>
    <property type="match status" value="1"/>
</dbReference>
<evidence type="ECO:0000256" key="10">
    <source>
        <dbReference type="ARBA" id="ARBA00044754"/>
    </source>
</evidence>
<evidence type="ECO:0000256" key="12">
    <source>
        <dbReference type="SAM" id="Coils"/>
    </source>
</evidence>
<comment type="function">
    <text evidence="1">Component of the nexin-dynein regulatory complex (N-DRC), a key regulator of ciliary/flagellar motility which maintains the alignment and integrity of the distal axoneme and regulates microtubule sliding in motile axonemes.</text>
</comment>
<dbReference type="Gene3D" id="1.20.1480.30">
    <property type="entry name" value="Designed four-helix bundle protein"/>
    <property type="match status" value="1"/>
</dbReference>
<keyword evidence="6 12" id="KW-0175">Coiled coil</keyword>
<dbReference type="EMBL" id="BNJQ01000011">
    <property type="protein sequence ID" value="GHP05807.1"/>
    <property type="molecule type" value="Genomic_DNA"/>
</dbReference>
<keyword evidence="7" id="KW-0969">Cilium</keyword>
<evidence type="ECO:0000256" key="8">
    <source>
        <dbReference type="ARBA" id="ARBA00023212"/>
    </source>
</evidence>
<keyword evidence="9" id="KW-0966">Cell projection</keyword>
<protein>
    <recommendedName>
        <fullName evidence="11">Dynein regulatory complex protein 12</fullName>
    </recommendedName>
</protein>
<comment type="subunit">
    <text evidence="3">Component of the nexin-dynein regulatory complex (N-DRC).</text>
</comment>
<gene>
    <name evidence="13" type="ORF">PPROV_000455400</name>
</gene>
<keyword evidence="14" id="KW-1185">Reference proteome</keyword>
<reference evidence="13" key="1">
    <citation type="submission" date="2020-10" db="EMBL/GenBank/DDBJ databases">
        <title>Unveiling of a novel bifunctional photoreceptor, Dualchrome1, isolated from a cosmopolitan green alga.</title>
        <authorList>
            <person name="Suzuki S."/>
            <person name="Kawachi M."/>
        </authorList>
    </citation>
    <scope>NUCLEOTIDE SEQUENCE</scope>
    <source>
        <strain evidence="13">NIES 2893</strain>
    </source>
</reference>
<evidence type="ECO:0000256" key="3">
    <source>
        <dbReference type="ARBA" id="ARBA00011248"/>
    </source>
</evidence>
<accession>A0A830HLC0</accession>
<evidence type="ECO:0000256" key="9">
    <source>
        <dbReference type="ARBA" id="ARBA00023273"/>
    </source>
</evidence>